<dbReference type="InterPro" id="IPR029010">
    <property type="entry name" value="ThuA-like"/>
</dbReference>
<name>A0A1U9NPF4_9BACT</name>
<proteinExistence type="predicted"/>
<dbReference type="Gene3D" id="3.40.50.880">
    <property type="match status" value="1"/>
</dbReference>
<organism evidence="2 3">
    <name type="scientific">Anaerohalosphaera lusitana</name>
    <dbReference type="NCBI Taxonomy" id="1936003"/>
    <lineage>
        <taxon>Bacteria</taxon>
        <taxon>Pseudomonadati</taxon>
        <taxon>Planctomycetota</taxon>
        <taxon>Phycisphaerae</taxon>
        <taxon>Sedimentisphaerales</taxon>
        <taxon>Anaerohalosphaeraceae</taxon>
        <taxon>Anaerohalosphaera</taxon>
    </lineage>
</organism>
<reference evidence="3" key="1">
    <citation type="submission" date="2017-02" db="EMBL/GenBank/DDBJ databases">
        <title>Comparative genomics and description of representatives of a novel lineage of planctomycetes thriving in anoxic sediments.</title>
        <authorList>
            <person name="Spring S."/>
            <person name="Bunk B."/>
            <person name="Sproer C."/>
        </authorList>
    </citation>
    <scope>NUCLEOTIDE SEQUENCE [LARGE SCALE GENOMIC DNA]</scope>
    <source>
        <strain evidence="3">ST-NAGAB-D1</strain>
    </source>
</reference>
<dbReference type="KEGG" id="alus:STSP2_02986"/>
<gene>
    <name evidence="2" type="ORF">STSP2_02986</name>
</gene>
<accession>A0A1U9NPF4</accession>
<protein>
    <submittedName>
        <fullName evidence="2">Cytochrome c551/c552</fullName>
    </submittedName>
</protein>
<dbReference type="Proteomes" id="UP000189674">
    <property type="component" value="Chromosome"/>
</dbReference>
<keyword evidence="3" id="KW-1185">Reference proteome</keyword>
<dbReference type="STRING" id="1936003.STSP2_02986"/>
<dbReference type="OrthoDB" id="9785923at2"/>
<dbReference type="AlphaFoldDB" id="A0A1U9NPF4"/>
<evidence type="ECO:0000313" key="3">
    <source>
        <dbReference type="Proteomes" id="UP000189674"/>
    </source>
</evidence>
<feature type="domain" description="ThuA-like" evidence="1">
    <location>
        <begin position="7"/>
        <end position="54"/>
    </location>
</feature>
<dbReference type="RefSeq" id="WP_146663440.1">
    <property type="nucleotide sequence ID" value="NZ_CP019791.1"/>
</dbReference>
<evidence type="ECO:0000259" key="1">
    <source>
        <dbReference type="Pfam" id="PF06283"/>
    </source>
</evidence>
<dbReference type="EMBL" id="CP019791">
    <property type="protein sequence ID" value="AQT69789.1"/>
    <property type="molecule type" value="Genomic_DNA"/>
</dbReference>
<dbReference type="InterPro" id="IPR029062">
    <property type="entry name" value="Class_I_gatase-like"/>
</dbReference>
<dbReference type="Pfam" id="PF06283">
    <property type="entry name" value="ThuA"/>
    <property type="match status" value="1"/>
</dbReference>
<evidence type="ECO:0000313" key="2">
    <source>
        <dbReference type="EMBL" id="AQT69789.1"/>
    </source>
</evidence>
<sequence length="62" mass="7155">MKARYPGKVFGDYFPLAWCHQFDGGRQFYTALGPPKHYKDKNSINHLTGTLKWTLNPKSTPQ</sequence>
<dbReference type="SUPFAM" id="SSF52317">
    <property type="entry name" value="Class I glutamine amidotransferase-like"/>
    <property type="match status" value="1"/>
</dbReference>